<dbReference type="InterPro" id="IPR004843">
    <property type="entry name" value="Calcineurin-like_PHP"/>
</dbReference>
<dbReference type="PROSITE" id="PS00786">
    <property type="entry name" value="5_NUCLEOTIDASE_2"/>
    <property type="match status" value="1"/>
</dbReference>
<dbReference type="InterPro" id="IPR036907">
    <property type="entry name" value="5'-Nucleotdase_C_sf"/>
</dbReference>
<dbReference type="InterPro" id="IPR006146">
    <property type="entry name" value="5'-Nucleotdase_CS"/>
</dbReference>
<dbReference type="GO" id="GO:0000166">
    <property type="term" value="F:nucleotide binding"/>
    <property type="evidence" value="ECO:0007669"/>
    <property type="project" value="UniProtKB-KW"/>
</dbReference>
<keyword evidence="3" id="KW-0732">Signal</keyword>
<evidence type="ECO:0000313" key="9">
    <source>
        <dbReference type="EMBL" id="TPX56619.1"/>
    </source>
</evidence>
<dbReference type="SUPFAM" id="SSF56300">
    <property type="entry name" value="Metallo-dependent phosphatases"/>
    <property type="match status" value="1"/>
</dbReference>
<keyword evidence="10" id="KW-1185">Reference proteome</keyword>
<accession>A0A507DXV9</accession>
<feature type="domain" description="5'-Nucleotidase C-terminal" evidence="8">
    <location>
        <begin position="308"/>
        <end position="458"/>
    </location>
</feature>
<gene>
    <name evidence="9" type="ORF">PhCBS80983_g04420</name>
</gene>
<dbReference type="SUPFAM" id="SSF55816">
    <property type="entry name" value="5'-nucleotidase (syn. UDP-sugar hydrolase), C-terminal domain"/>
    <property type="match status" value="1"/>
</dbReference>
<keyword evidence="2" id="KW-0479">Metal-binding</keyword>
<dbReference type="PANTHER" id="PTHR11575">
    <property type="entry name" value="5'-NUCLEOTIDASE-RELATED"/>
    <property type="match status" value="1"/>
</dbReference>
<keyword evidence="5 6" id="KW-0378">Hydrolase</keyword>
<dbReference type="InterPro" id="IPR008334">
    <property type="entry name" value="5'-Nucleotdase_C"/>
</dbReference>
<dbReference type="Gene3D" id="3.60.21.10">
    <property type="match status" value="1"/>
</dbReference>
<dbReference type="CDD" id="cd07409">
    <property type="entry name" value="MPP_CD73_N"/>
    <property type="match status" value="1"/>
</dbReference>
<evidence type="ECO:0000256" key="2">
    <source>
        <dbReference type="ARBA" id="ARBA00022723"/>
    </source>
</evidence>
<dbReference type="FunFam" id="3.60.21.10:FF:000020">
    <property type="entry name" value="NT5E isoform 4"/>
    <property type="match status" value="1"/>
</dbReference>
<evidence type="ECO:0000256" key="3">
    <source>
        <dbReference type="ARBA" id="ARBA00022729"/>
    </source>
</evidence>
<dbReference type="InterPro" id="IPR006179">
    <property type="entry name" value="5_nucleotidase/apyrase"/>
</dbReference>
<feature type="domain" description="Calcineurin-like phosphoesterase" evidence="7">
    <location>
        <begin position="1"/>
        <end position="218"/>
    </location>
</feature>
<protein>
    <recommendedName>
        <fullName evidence="11">5'-nucleotidase</fullName>
    </recommendedName>
</protein>
<evidence type="ECO:0000256" key="4">
    <source>
        <dbReference type="ARBA" id="ARBA00022741"/>
    </source>
</evidence>
<dbReference type="PRINTS" id="PR01607">
    <property type="entry name" value="APYRASEFAMLY"/>
</dbReference>
<comment type="similarity">
    <text evidence="1 6">Belongs to the 5'-nucleotidase family.</text>
</comment>
<dbReference type="AlphaFoldDB" id="A0A507DXV9"/>
<proteinExistence type="inferred from homology"/>
<dbReference type="EMBL" id="QEAQ01000069">
    <property type="protein sequence ID" value="TPX56619.1"/>
    <property type="molecule type" value="Genomic_DNA"/>
</dbReference>
<name>A0A507DXV9_9FUNG</name>
<reference evidence="9 10" key="1">
    <citation type="journal article" date="2019" name="Sci. Rep.">
        <title>Comparative genomics of chytrid fungi reveal insights into the obligate biotrophic and pathogenic lifestyle of Synchytrium endobioticum.</title>
        <authorList>
            <person name="van de Vossenberg B.T.L.H."/>
            <person name="Warris S."/>
            <person name="Nguyen H.D.T."/>
            <person name="van Gent-Pelzer M.P.E."/>
            <person name="Joly D.L."/>
            <person name="van de Geest H.C."/>
            <person name="Bonants P.J.M."/>
            <person name="Smith D.S."/>
            <person name="Levesque C.A."/>
            <person name="van der Lee T.A.J."/>
        </authorList>
    </citation>
    <scope>NUCLEOTIDE SEQUENCE [LARGE SCALE GENOMIC DNA]</scope>
    <source>
        <strain evidence="9 10">CBS 809.83</strain>
    </source>
</reference>
<evidence type="ECO:0000256" key="5">
    <source>
        <dbReference type="ARBA" id="ARBA00022801"/>
    </source>
</evidence>
<evidence type="ECO:0000256" key="6">
    <source>
        <dbReference type="RuleBase" id="RU362119"/>
    </source>
</evidence>
<dbReference type="PROSITE" id="PS00785">
    <property type="entry name" value="5_NUCLEOTIDASE_1"/>
    <property type="match status" value="1"/>
</dbReference>
<dbReference type="InterPro" id="IPR029052">
    <property type="entry name" value="Metallo-depent_PP-like"/>
</dbReference>
<dbReference type="Proteomes" id="UP000318582">
    <property type="component" value="Unassembled WGS sequence"/>
</dbReference>
<evidence type="ECO:0000256" key="1">
    <source>
        <dbReference type="ARBA" id="ARBA00006654"/>
    </source>
</evidence>
<evidence type="ECO:0000313" key="10">
    <source>
        <dbReference type="Proteomes" id="UP000318582"/>
    </source>
</evidence>
<dbReference type="Pfam" id="PF02872">
    <property type="entry name" value="5_nucleotid_C"/>
    <property type="match status" value="1"/>
</dbReference>
<keyword evidence="4 6" id="KW-0547">Nucleotide-binding</keyword>
<evidence type="ECO:0000259" key="7">
    <source>
        <dbReference type="Pfam" id="PF00149"/>
    </source>
</evidence>
<dbReference type="PANTHER" id="PTHR11575:SF24">
    <property type="entry name" value="5'-NUCLEOTIDASE"/>
    <property type="match status" value="1"/>
</dbReference>
<dbReference type="GO" id="GO:0016788">
    <property type="term" value="F:hydrolase activity, acting on ester bonds"/>
    <property type="evidence" value="ECO:0007669"/>
    <property type="project" value="InterPro"/>
</dbReference>
<evidence type="ECO:0000259" key="8">
    <source>
        <dbReference type="Pfam" id="PF02872"/>
    </source>
</evidence>
<dbReference type="Pfam" id="PF00149">
    <property type="entry name" value="Metallophos"/>
    <property type="match status" value="1"/>
</dbReference>
<evidence type="ECO:0008006" key="11">
    <source>
        <dbReference type="Google" id="ProtNLM"/>
    </source>
</evidence>
<dbReference type="STRING" id="109895.A0A507DXV9"/>
<dbReference type="GO" id="GO:0009166">
    <property type="term" value="P:nucleotide catabolic process"/>
    <property type="evidence" value="ECO:0007669"/>
    <property type="project" value="InterPro"/>
</dbReference>
<dbReference type="GO" id="GO:0046872">
    <property type="term" value="F:metal ion binding"/>
    <property type="evidence" value="ECO:0007669"/>
    <property type="project" value="UniProtKB-KW"/>
</dbReference>
<organism evidence="9 10">
    <name type="scientific">Powellomyces hirtus</name>
    <dbReference type="NCBI Taxonomy" id="109895"/>
    <lineage>
        <taxon>Eukaryota</taxon>
        <taxon>Fungi</taxon>
        <taxon>Fungi incertae sedis</taxon>
        <taxon>Chytridiomycota</taxon>
        <taxon>Chytridiomycota incertae sedis</taxon>
        <taxon>Chytridiomycetes</taxon>
        <taxon>Spizellomycetales</taxon>
        <taxon>Powellomycetaceae</taxon>
        <taxon>Powellomyces</taxon>
    </lineage>
</organism>
<dbReference type="Gene3D" id="3.90.780.10">
    <property type="entry name" value="5'-Nucleotidase, C-terminal domain"/>
    <property type="match status" value="1"/>
</dbReference>
<comment type="caution">
    <text evidence="9">The sequence shown here is derived from an EMBL/GenBank/DDBJ whole genome shotgun (WGS) entry which is preliminary data.</text>
</comment>
<sequence length="497" mass="53571">MTILATNDIHAHLDEFNKGGTDCRQKDIDANLCFGGAARIKYLVDKTRAENDNVVLLDAGDQFQGTLFFNVFGGTVSGQIMNMLKYDAMCIGNHEFDNGIEYAAEFFKNLTFPVVSSNIDLETAKPLKEAGVKPYTILKDYGVGIIGYITNTTASIATGAQNVTFYNAAPVVQKYVDELHAMGIKRIICVSHNGYNHDKYLAENTRGVNLIVGGHSHSLLLDNTTIAGVVGPYPTAQTNLDGQPTYIVQSHRYGDYLGHVQLAWNDADELLSVTGESILMDKSVPKHNETAIQVAEWRKEFAALTALVVGKTSGVFDIVGCGTGECAIGNLIADSMQADAKTDIAFHNAGGIRAAFQIGDVTYADVLTCLPFGNTVTEFTYTGQQVLDLLERVYAGKSKDGNVVVSKPQWAGIKFSYNPALPEFQRIVKVEIGGRPLDPAATYSLATNDFVSGGGDGIMDKLSLPPGNLMADALINWFKLKGTVAPTIEGRITVVSA</sequence>